<protein>
    <submittedName>
        <fullName evidence="1">Uncharacterized protein</fullName>
    </submittedName>
</protein>
<dbReference type="EMBL" id="CP018911">
    <property type="protein sequence ID" value="AZU02671.1"/>
    <property type="molecule type" value="Genomic_DNA"/>
</dbReference>
<dbReference type="InterPro" id="IPR021354">
    <property type="entry name" value="DUF2975"/>
</dbReference>
<organism evidence="1 2">
    <name type="scientific">Glycocaulis alkaliphilus</name>
    <dbReference type="NCBI Taxonomy" id="1434191"/>
    <lineage>
        <taxon>Bacteria</taxon>
        <taxon>Pseudomonadati</taxon>
        <taxon>Pseudomonadota</taxon>
        <taxon>Alphaproteobacteria</taxon>
        <taxon>Maricaulales</taxon>
        <taxon>Maricaulaceae</taxon>
        <taxon>Glycocaulis</taxon>
    </lineage>
</organism>
<evidence type="ECO:0000313" key="2">
    <source>
        <dbReference type="Proteomes" id="UP000286954"/>
    </source>
</evidence>
<dbReference type="RefSeq" id="WP_127565134.1">
    <property type="nucleotide sequence ID" value="NZ_BMFB01000004.1"/>
</dbReference>
<proteinExistence type="predicted"/>
<dbReference type="AlphaFoldDB" id="A0A3T0E5M2"/>
<accession>A0A3T0E5M2</accession>
<evidence type="ECO:0000313" key="1">
    <source>
        <dbReference type="EMBL" id="AZU02671.1"/>
    </source>
</evidence>
<sequence>MRALSPGFLTSLLKIFLDVAIIVLWGLLVLASLVTLSLMAFGIFSLTGMGPDLPDAFVRFLQLDIVIALPLGVAAIIAILFITDRLRRIVITLVQGDPFVPENAGHLRAIALAIAIYQIIRYGAHGIIALIFTVFGRPVESGVSVQPEFGLNALNIGAWIAVIALLVLSEVFREGTRLRDEQKLTI</sequence>
<dbReference type="Pfam" id="PF11188">
    <property type="entry name" value="DUF2975"/>
    <property type="match status" value="1"/>
</dbReference>
<name>A0A3T0E5M2_9PROT</name>
<reference evidence="1 2" key="1">
    <citation type="submission" date="2016-12" db="EMBL/GenBank/DDBJ databases">
        <title>The genome of dimorphic prosthecate Glycocaulis alkaliphilus 6b-8t, isolated from crude oil dictates its adaptability in petroleum environments.</title>
        <authorList>
            <person name="Wu X.-L."/>
            <person name="Geng S."/>
        </authorList>
    </citation>
    <scope>NUCLEOTIDE SEQUENCE [LARGE SCALE GENOMIC DNA]</scope>
    <source>
        <strain evidence="1 2">6B-8</strain>
    </source>
</reference>
<dbReference type="OrthoDB" id="7349915at2"/>
<keyword evidence="2" id="KW-1185">Reference proteome</keyword>
<gene>
    <name evidence="1" type="ORF">X907_0121</name>
</gene>
<dbReference type="KEGG" id="gak:X907_0121"/>
<dbReference type="Proteomes" id="UP000286954">
    <property type="component" value="Chromosome"/>
</dbReference>